<name>A0A291DT67_9ENTR</name>
<dbReference type="RefSeq" id="WP_061277229.1">
    <property type="nucleotide sequence ID" value="NZ_CP023525.1"/>
</dbReference>
<organism evidence="1 3">
    <name type="scientific">Cedecea neteri</name>
    <dbReference type="NCBI Taxonomy" id="158822"/>
    <lineage>
        <taxon>Bacteria</taxon>
        <taxon>Pseudomonadati</taxon>
        <taxon>Pseudomonadota</taxon>
        <taxon>Gammaproteobacteria</taxon>
        <taxon>Enterobacterales</taxon>
        <taxon>Enterobacteriaceae</taxon>
        <taxon>Cedecea</taxon>
    </lineage>
</organism>
<evidence type="ECO:0000313" key="2">
    <source>
        <dbReference type="EMBL" id="SQA99379.1"/>
    </source>
</evidence>
<accession>A0A291DT67</accession>
<sequence>MVMQMLDGVASYVKQMAEDNNVTAWRDEASSMAVVITRLSDDVVELDNVEQLLVNLKREGILSKAEALELQGRYFHEQGAAGKKLSV</sequence>
<dbReference type="AlphaFoldDB" id="A0A291DT67"/>
<evidence type="ECO:0000313" key="4">
    <source>
        <dbReference type="Proteomes" id="UP000251197"/>
    </source>
</evidence>
<dbReference type="EMBL" id="CP023525">
    <property type="protein sequence ID" value="ATF90994.1"/>
    <property type="molecule type" value="Genomic_DNA"/>
</dbReference>
<dbReference type="Proteomes" id="UP000217979">
    <property type="component" value="Chromosome"/>
</dbReference>
<evidence type="ECO:0000313" key="3">
    <source>
        <dbReference type="Proteomes" id="UP000217979"/>
    </source>
</evidence>
<gene>
    <name evidence="1" type="ORF">CO704_02290</name>
    <name evidence="2" type="ORF">NCTC12120_03297</name>
</gene>
<reference evidence="2 4" key="2">
    <citation type="submission" date="2018-06" db="EMBL/GenBank/DDBJ databases">
        <authorList>
            <consortium name="Pathogen Informatics"/>
            <person name="Doyle S."/>
        </authorList>
    </citation>
    <scope>NUCLEOTIDE SEQUENCE [LARGE SCALE GENOMIC DNA]</scope>
    <source>
        <strain evidence="2 4">NCTC12120</strain>
    </source>
</reference>
<reference evidence="1 3" key="1">
    <citation type="submission" date="2017-09" db="EMBL/GenBank/DDBJ databases">
        <title>FDA dAtabase for Regulatory Grade micrObial Sequences (FDA-ARGOS): Supporting development and validation of Infectious Disease Dx tests.</title>
        <authorList>
            <person name="Minogue T."/>
            <person name="Wolcott M."/>
            <person name="Wasieloski L."/>
            <person name="Aguilar W."/>
            <person name="Moore D."/>
            <person name="Tallon L."/>
            <person name="Sadzewicz L."/>
            <person name="Ott S."/>
            <person name="Zhao X."/>
            <person name="Nagaraj S."/>
            <person name="Vavikolanu K."/>
            <person name="Aluvathingal J."/>
            <person name="Nadendla S."/>
            <person name="Sichtig H."/>
        </authorList>
    </citation>
    <scope>NUCLEOTIDE SEQUENCE [LARGE SCALE GENOMIC DNA]</scope>
    <source>
        <strain evidence="1 3">FDAARGOS_392</strain>
    </source>
</reference>
<dbReference type="Proteomes" id="UP000251197">
    <property type="component" value="Unassembled WGS sequence"/>
</dbReference>
<evidence type="ECO:0000313" key="1">
    <source>
        <dbReference type="EMBL" id="ATF90994.1"/>
    </source>
</evidence>
<protein>
    <submittedName>
        <fullName evidence="1">Uncharacterized protein</fullName>
    </submittedName>
</protein>
<dbReference type="EMBL" id="UAVU01000003">
    <property type="protein sequence ID" value="SQA99379.1"/>
    <property type="molecule type" value="Genomic_DNA"/>
</dbReference>
<proteinExistence type="predicted"/>